<organism evidence="2 3">
    <name type="scientific">Neolentinus lepideus HHB14362 ss-1</name>
    <dbReference type="NCBI Taxonomy" id="1314782"/>
    <lineage>
        <taxon>Eukaryota</taxon>
        <taxon>Fungi</taxon>
        <taxon>Dikarya</taxon>
        <taxon>Basidiomycota</taxon>
        <taxon>Agaricomycotina</taxon>
        <taxon>Agaricomycetes</taxon>
        <taxon>Gloeophyllales</taxon>
        <taxon>Gloeophyllaceae</taxon>
        <taxon>Neolentinus</taxon>
    </lineage>
</organism>
<sequence length="79" mass="8052">MTTSSDVAGKASLTEPAPAQASTPSYNISPSQPAANSLTEPVPKPTNSTKSAGATLRPTTSSTKSSLPESSECRCQQVQ</sequence>
<reference evidence="2 3" key="1">
    <citation type="journal article" date="2016" name="Mol. Biol. Evol.">
        <title>Comparative Genomics of Early-Diverging Mushroom-Forming Fungi Provides Insights into the Origins of Lignocellulose Decay Capabilities.</title>
        <authorList>
            <person name="Nagy L.G."/>
            <person name="Riley R."/>
            <person name="Tritt A."/>
            <person name="Adam C."/>
            <person name="Daum C."/>
            <person name="Floudas D."/>
            <person name="Sun H."/>
            <person name="Yadav J.S."/>
            <person name="Pangilinan J."/>
            <person name="Larsson K.H."/>
            <person name="Matsuura K."/>
            <person name="Barry K."/>
            <person name="Labutti K."/>
            <person name="Kuo R."/>
            <person name="Ohm R.A."/>
            <person name="Bhattacharya S.S."/>
            <person name="Shirouzu T."/>
            <person name="Yoshinaga Y."/>
            <person name="Martin F.M."/>
            <person name="Grigoriev I.V."/>
            <person name="Hibbett D.S."/>
        </authorList>
    </citation>
    <scope>NUCLEOTIDE SEQUENCE [LARGE SCALE GENOMIC DNA]</scope>
    <source>
        <strain evidence="2 3">HHB14362 ss-1</strain>
    </source>
</reference>
<evidence type="ECO:0000313" key="2">
    <source>
        <dbReference type="EMBL" id="KZT22635.1"/>
    </source>
</evidence>
<dbReference type="AlphaFoldDB" id="A0A165QMU0"/>
<dbReference type="Proteomes" id="UP000076761">
    <property type="component" value="Unassembled WGS sequence"/>
</dbReference>
<gene>
    <name evidence="2" type="ORF">NEOLEDRAFT_634791</name>
</gene>
<feature type="compositionally biased region" description="Low complexity" evidence="1">
    <location>
        <begin position="55"/>
        <end position="70"/>
    </location>
</feature>
<protein>
    <submittedName>
        <fullName evidence="2">Uncharacterized protein</fullName>
    </submittedName>
</protein>
<keyword evidence="3" id="KW-1185">Reference proteome</keyword>
<dbReference type="EMBL" id="KV425593">
    <property type="protein sequence ID" value="KZT22635.1"/>
    <property type="molecule type" value="Genomic_DNA"/>
</dbReference>
<name>A0A165QMU0_9AGAM</name>
<accession>A0A165QMU0</accession>
<evidence type="ECO:0000313" key="3">
    <source>
        <dbReference type="Proteomes" id="UP000076761"/>
    </source>
</evidence>
<feature type="compositionally biased region" description="Polar residues" evidence="1">
    <location>
        <begin position="20"/>
        <end position="52"/>
    </location>
</feature>
<feature type="region of interest" description="Disordered" evidence="1">
    <location>
        <begin position="1"/>
        <end position="79"/>
    </location>
</feature>
<proteinExistence type="predicted"/>
<dbReference type="InParanoid" id="A0A165QMU0"/>
<evidence type="ECO:0000256" key="1">
    <source>
        <dbReference type="SAM" id="MobiDB-lite"/>
    </source>
</evidence>